<dbReference type="AlphaFoldDB" id="A0A1B3Z6G6"/>
<proteinExistence type="predicted"/>
<evidence type="ECO:0000313" key="2">
    <source>
        <dbReference type="EMBL" id="AOH83006.1"/>
    </source>
</evidence>
<dbReference type="Proteomes" id="UP000094256">
    <property type="component" value="Chromosome"/>
</dbReference>
<evidence type="ECO:0000313" key="3">
    <source>
        <dbReference type="Proteomes" id="UP000094256"/>
    </source>
</evidence>
<dbReference type="InterPro" id="IPR002716">
    <property type="entry name" value="PIN_dom"/>
</dbReference>
<reference evidence="2 3" key="1">
    <citation type="submission" date="2016-01" db="EMBL/GenBank/DDBJ databases">
        <title>Complete genome and mega plasmid sequence of Sphingomonas panacis DCY99 elicits systemic resistance in rice to Xanthomonas oryzae.</title>
        <authorList>
            <person name="Kim Y.J."/>
            <person name="Yang D.C."/>
            <person name="Sing P."/>
        </authorList>
    </citation>
    <scope>NUCLEOTIDE SEQUENCE [LARGE SCALE GENOMIC DNA]</scope>
    <source>
        <strain evidence="2 3">DCY99</strain>
    </source>
</reference>
<accession>A0A1B3Z6G6</accession>
<dbReference type="OrthoDB" id="3175275at2"/>
<name>A0A1B3Z6G6_9SPHN</name>
<dbReference type="RefSeq" id="WP_069203590.1">
    <property type="nucleotide sequence ID" value="NZ_CP014168.1"/>
</dbReference>
<dbReference type="InterPro" id="IPR029060">
    <property type="entry name" value="PIN-like_dom_sf"/>
</dbReference>
<dbReference type="KEGG" id="span:AWL63_02430"/>
<gene>
    <name evidence="2" type="ORF">AWL63_02430</name>
</gene>
<dbReference type="Gene3D" id="3.40.50.1010">
    <property type="entry name" value="5'-nuclease"/>
    <property type="match status" value="1"/>
</dbReference>
<protein>
    <recommendedName>
        <fullName evidence="1">PIN domain-containing protein</fullName>
    </recommendedName>
</protein>
<keyword evidence="3" id="KW-1185">Reference proteome</keyword>
<dbReference type="CDD" id="cd18683">
    <property type="entry name" value="PIN_VapC-like"/>
    <property type="match status" value="1"/>
</dbReference>
<evidence type="ECO:0000259" key="1">
    <source>
        <dbReference type="Pfam" id="PF01850"/>
    </source>
</evidence>
<dbReference type="Pfam" id="PF01850">
    <property type="entry name" value="PIN"/>
    <property type="match status" value="1"/>
</dbReference>
<organism evidence="2 3">
    <name type="scientific">Sphingomonas panacis</name>
    <dbReference type="NCBI Taxonomy" id="1560345"/>
    <lineage>
        <taxon>Bacteria</taxon>
        <taxon>Pseudomonadati</taxon>
        <taxon>Pseudomonadota</taxon>
        <taxon>Alphaproteobacteria</taxon>
        <taxon>Sphingomonadales</taxon>
        <taxon>Sphingomonadaceae</taxon>
        <taxon>Sphingomonas</taxon>
    </lineage>
</organism>
<dbReference type="STRING" id="1560345.AWL63_02430"/>
<feature type="domain" description="PIN" evidence="1">
    <location>
        <begin position="4"/>
        <end position="119"/>
    </location>
</feature>
<dbReference type="EMBL" id="CP014168">
    <property type="protein sequence ID" value="AOH83006.1"/>
    <property type="molecule type" value="Genomic_DNA"/>
</dbReference>
<sequence>MRAVDTNVVARFLLDDDPHQSPIARGIIAEGVVIPVTVLVEIGWLLSSSYYRYPPRIVAEILRDFLDLPTVSVMQPNAVEWALDRAIAGADFADMLHLVAAVGAASFVTFDRGIAKVAGAAPPIPIETLV</sequence>
<dbReference type="SUPFAM" id="SSF88723">
    <property type="entry name" value="PIN domain-like"/>
    <property type="match status" value="1"/>
</dbReference>